<dbReference type="Proteomes" id="UP001153269">
    <property type="component" value="Unassembled WGS sequence"/>
</dbReference>
<evidence type="ECO:0000313" key="2">
    <source>
        <dbReference type="Proteomes" id="UP001153269"/>
    </source>
</evidence>
<comment type="caution">
    <text evidence="1">The sequence shown here is derived from an EMBL/GenBank/DDBJ whole genome shotgun (WGS) entry which is preliminary data.</text>
</comment>
<sequence>MLREDGMGPGLPPFTSAASQQHDVVYGPSCPLWQGHIVFLYGEVAKQNPGTELLGFAVPQGELHHPLRLHNWVTSVDSPNHTTTPVNRRWPDRFTAIVFPLAASVTAEI</sequence>
<name>A0A9N7U387_PLEPL</name>
<organism evidence="1 2">
    <name type="scientific">Pleuronectes platessa</name>
    <name type="common">European plaice</name>
    <dbReference type="NCBI Taxonomy" id="8262"/>
    <lineage>
        <taxon>Eukaryota</taxon>
        <taxon>Metazoa</taxon>
        <taxon>Chordata</taxon>
        <taxon>Craniata</taxon>
        <taxon>Vertebrata</taxon>
        <taxon>Euteleostomi</taxon>
        <taxon>Actinopterygii</taxon>
        <taxon>Neopterygii</taxon>
        <taxon>Teleostei</taxon>
        <taxon>Neoteleostei</taxon>
        <taxon>Acanthomorphata</taxon>
        <taxon>Carangaria</taxon>
        <taxon>Pleuronectiformes</taxon>
        <taxon>Pleuronectoidei</taxon>
        <taxon>Pleuronectidae</taxon>
        <taxon>Pleuronectes</taxon>
    </lineage>
</organism>
<gene>
    <name evidence="1" type="ORF">PLEPLA_LOCUS11752</name>
</gene>
<keyword evidence="2" id="KW-1185">Reference proteome</keyword>
<accession>A0A9N7U387</accession>
<dbReference type="AlphaFoldDB" id="A0A9N7U387"/>
<proteinExistence type="predicted"/>
<evidence type="ECO:0000313" key="1">
    <source>
        <dbReference type="EMBL" id="CAB1423831.1"/>
    </source>
</evidence>
<reference evidence="1" key="1">
    <citation type="submission" date="2020-03" db="EMBL/GenBank/DDBJ databases">
        <authorList>
            <person name="Weist P."/>
        </authorList>
    </citation>
    <scope>NUCLEOTIDE SEQUENCE</scope>
</reference>
<protein>
    <submittedName>
        <fullName evidence="1">Uncharacterized protein</fullName>
    </submittedName>
</protein>
<dbReference type="EMBL" id="CADEAL010000684">
    <property type="protein sequence ID" value="CAB1423831.1"/>
    <property type="molecule type" value="Genomic_DNA"/>
</dbReference>